<evidence type="ECO:0000313" key="1">
    <source>
        <dbReference type="EMBL" id="ORV57239.1"/>
    </source>
</evidence>
<proteinExistence type="predicted"/>
<dbReference type="AlphaFoldDB" id="A0A1X1UKR1"/>
<organism evidence="1 2">
    <name type="scientific">Mycobacterium fragae</name>
    <dbReference type="NCBI Taxonomy" id="1260918"/>
    <lineage>
        <taxon>Bacteria</taxon>
        <taxon>Bacillati</taxon>
        <taxon>Actinomycetota</taxon>
        <taxon>Actinomycetes</taxon>
        <taxon>Mycobacteriales</taxon>
        <taxon>Mycobacteriaceae</taxon>
        <taxon>Mycobacterium</taxon>
    </lineage>
</organism>
<sequence>MAGLDDLFAQIPTSDIASKIGVNEAEVDKAVQLLVPVLVGGLHQNAQDPDHASKIESAATNARGLLDTGVHVDQVDENEGQQAIAKIFGGNDTAQVANALAGGGAGNSDLLQKLLPILAPIVLAYIGKQMTQKSAPTPAKEEAASGGALNDVLGNILGGMASGNKSLGSVLGSALGNKAGDILGGLLGGKK</sequence>
<keyword evidence="2" id="KW-1185">Reference proteome</keyword>
<dbReference type="RefSeq" id="WP_085199545.1">
    <property type="nucleotide sequence ID" value="NZ_JACKVI010000012.1"/>
</dbReference>
<evidence type="ECO:0008006" key="3">
    <source>
        <dbReference type="Google" id="ProtNLM"/>
    </source>
</evidence>
<comment type="caution">
    <text evidence="1">The sequence shown here is derived from an EMBL/GenBank/DDBJ whole genome shotgun (WGS) entry which is preliminary data.</text>
</comment>
<dbReference type="OrthoDB" id="3577641at2"/>
<evidence type="ECO:0000313" key="2">
    <source>
        <dbReference type="Proteomes" id="UP000194000"/>
    </source>
</evidence>
<dbReference type="InterPro" id="IPR009282">
    <property type="entry name" value="DUF937"/>
</dbReference>
<protein>
    <recommendedName>
        <fullName evidence="3">DUF937 domain-containing protein</fullName>
    </recommendedName>
</protein>
<dbReference type="EMBL" id="LQOW01000031">
    <property type="protein sequence ID" value="ORV57239.1"/>
    <property type="molecule type" value="Genomic_DNA"/>
</dbReference>
<gene>
    <name evidence="1" type="ORF">AWC06_00520</name>
</gene>
<accession>A0A1X1UKR1</accession>
<dbReference type="Pfam" id="PF06078">
    <property type="entry name" value="DUF937"/>
    <property type="match status" value="1"/>
</dbReference>
<dbReference type="STRING" id="1260918.AWC06_00520"/>
<reference evidence="1 2" key="1">
    <citation type="submission" date="2016-01" db="EMBL/GenBank/DDBJ databases">
        <title>The new phylogeny of the genus Mycobacterium.</title>
        <authorList>
            <person name="Tarcisio F."/>
            <person name="Conor M."/>
            <person name="Antonella G."/>
            <person name="Elisabetta G."/>
            <person name="Giulia F.S."/>
            <person name="Sara T."/>
            <person name="Anna F."/>
            <person name="Clotilde B."/>
            <person name="Roberto B."/>
            <person name="Veronica D.S."/>
            <person name="Fabio R."/>
            <person name="Monica P."/>
            <person name="Olivier J."/>
            <person name="Enrico T."/>
            <person name="Nicola S."/>
        </authorList>
    </citation>
    <scope>NUCLEOTIDE SEQUENCE [LARGE SCALE GENOMIC DNA]</scope>
    <source>
        <strain evidence="1 2">DSM 45731</strain>
    </source>
</reference>
<name>A0A1X1UKR1_9MYCO</name>
<dbReference type="Proteomes" id="UP000194000">
    <property type="component" value="Unassembled WGS sequence"/>
</dbReference>